<name>A0AAJ5RU84_9BACI</name>
<protein>
    <submittedName>
        <fullName evidence="2">Uncharacterized protein</fullName>
    </submittedName>
</protein>
<geneLocation type="plasmid" evidence="2 3">
    <name>unnamed</name>
</geneLocation>
<keyword evidence="2" id="KW-0614">Plasmid</keyword>
<keyword evidence="1" id="KW-0812">Transmembrane</keyword>
<evidence type="ECO:0000313" key="3">
    <source>
        <dbReference type="Proteomes" id="UP001219585"/>
    </source>
</evidence>
<accession>A0AAJ5RU84</accession>
<evidence type="ECO:0000256" key="1">
    <source>
        <dbReference type="SAM" id="Phobius"/>
    </source>
</evidence>
<reference evidence="2" key="1">
    <citation type="submission" date="2022-11" db="EMBL/GenBank/DDBJ databases">
        <title>Lysinibacillus irui.</title>
        <authorList>
            <person name="Akintayo S.O."/>
        </authorList>
    </citation>
    <scope>NUCLEOTIDE SEQUENCE</scope>
    <source>
        <strain evidence="2">IRB4-01</strain>
        <plasmid evidence="2">unnamed</plasmid>
    </source>
</reference>
<feature type="transmembrane region" description="Helical" evidence="1">
    <location>
        <begin position="42"/>
        <end position="61"/>
    </location>
</feature>
<proteinExistence type="predicted"/>
<keyword evidence="1" id="KW-0472">Membrane</keyword>
<dbReference type="AlphaFoldDB" id="A0AAJ5RU84"/>
<dbReference type="KEGG" id="liu:OU989_23560"/>
<organism evidence="2 3">
    <name type="scientific">Lysinibacillus irui</name>
    <dbReference type="NCBI Taxonomy" id="2998077"/>
    <lineage>
        <taxon>Bacteria</taxon>
        <taxon>Bacillati</taxon>
        <taxon>Bacillota</taxon>
        <taxon>Bacilli</taxon>
        <taxon>Bacillales</taxon>
        <taxon>Bacillaceae</taxon>
        <taxon>Lysinibacillus</taxon>
    </lineage>
</organism>
<feature type="transmembrane region" description="Helical" evidence="1">
    <location>
        <begin position="16"/>
        <end position="36"/>
    </location>
</feature>
<keyword evidence="1" id="KW-1133">Transmembrane helix</keyword>
<evidence type="ECO:0000313" key="2">
    <source>
        <dbReference type="EMBL" id="WDV09269.1"/>
    </source>
</evidence>
<gene>
    <name evidence="2" type="ORF">OU989_23560</name>
</gene>
<dbReference type="Proteomes" id="UP001219585">
    <property type="component" value="Plasmid unnamed"/>
</dbReference>
<dbReference type="EMBL" id="CP113528">
    <property type="protein sequence ID" value="WDV09269.1"/>
    <property type="molecule type" value="Genomic_DNA"/>
</dbReference>
<sequence>MKKAKVYFTIPCRNKIWLFRSLLLGKASIFLIEIYILSLLKLGYLVSTVIIFLTFFLLKFVPMPYKDTIDVYFDRLIYKSKYKEIELNFSDIAFIDQDVVDEQKSHSYYKSIEFLDESMNSLLFIDGSGYAYDDLVVLCNRICTINQEYLPFKKSSSNPLEINFNENEIV</sequence>
<dbReference type="RefSeq" id="WP_274797489.1">
    <property type="nucleotide sequence ID" value="NZ_CP113528.1"/>
</dbReference>